<feature type="coiled-coil region" evidence="1">
    <location>
        <begin position="199"/>
        <end position="226"/>
    </location>
</feature>
<evidence type="ECO:0000256" key="1">
    <source>
        <dbReference type="SAM" id="Coils"/>
    </source>
</evidence>
<evidence type="ECO:0000313" key="3">
    <source>
        <dbReference type="Proteomes" id="UP001327986"/>
    </source>
</evidence>
<gene>
    <name evidence="2" type="ORF">VLL09_04795</name>
</gene>
<name>A0AB38Z825_9CHLR</name>
<reference evidence="2" key="1">
    <citation type="submission" date="2023-12" db="EMBL/GenBank/DDBJ databases">
        <title>Isolation of organohalide respiring bacteria Dehalococcoides mccartyi strain GPTCE1 in groundwater collected near a chemical plant in Suzhou, China.</title>
        <authorList>
            <person name="Liu G."/>
        </authorList>
    </citation>
    <scope>NUCLEOTIDE SEQUENCE</scope>
    <source>
        <strain evidence="2">GPTCE1</strain>
    </source>
</reference>
<evidence type="ECO:0000313" key="2">
    <source>
        <dbReference type="EMBL" id="WRO06711.1"/>
    </source>
</evidence>
<dbReference type="InterPro" id="IPR022205">
    <property type="entry name" value="DUF3732"/>
</dbReference>
<feature type="coiled-coil region" evidence="1">
    <location>
        <begin position="357"/>
        <end position="426"/>
    </location>
</feature>
<sequence length="658" mass="74448">MYFQIKEIILWPKNKAFEPRRLSFELGKVNVITGTSKTGKSAIIPIIDYCLGADKCRIPVKTIRNSCEWFGVVVQTSSGQKLFARREPGSQQATGDMFISDAMNVVIPRQIESKNANVEGVKKSLDELAGLTALDFDEGDTGSGFKKRPSFRDLGAFIYQPQNIVANPDVLFFKTETYEHREKLRTIFPYVLNAITSEQLAKRHELADLKKELRRKENELTNVRQVSERWISEIKASVSEAKELGFIEQTIKPEASRDELVDLLTQVVHSATDKVRVTKETVSEAVEELVALQTEESAASMGLSLLRKRLTEMSALKESTIHYKDALQTQRDRLKVSEWVRSAHDRDHNCPLCGNQLTKATSNLEAIEKALKGIEEEAGQFGTIPAAFDREFERVRGEISLLTEKLRGIQIRRDALERRSDEAKSRQYDSLKASRFVGNLEQSLQTYSQVGTDGELEEEVHELSDRVSVLEKQISEAEIDAKTKRALNAVNFNAGKFLPGMDVERPNDPLSLSIDDLTIRIVGVDREDYLWEIGSGSNWLSYHIALTLGLQQYFLNLSRSPVPSFVAYDQPSQVYFPKKLAMREDEPTIDPEWKDEDIDAVRKVFNVFSSAVQANKGNLQIIVLDHASENVWGGIDNVHCVEEWRNGIKLVPINWLQP</sequence>
<dbReference type="InterPro" id="IPR027417">
    <property type="entry name" value="P-loop_NTPase"/>
</dbReference>
<keyword evidence="1" id="KW-0175">Coiled coil</keyword>
<dbReference type="Proteomes" id="UP001327986">
    <property type="component" value="Chromosome"/>
</dbReference>
<organism evidence="2 3">
    <name type="scientific">Dehalococcoides mccartyi</name>
    <dbReference type="NCBI Taxonomy" id="61435"/>
    <lineage>
        <taxon>Bacteria</taxon>
        <taxon>Bacillati</taxon>
        <taxon>Chloroflexota</taxon>
        <taxon>Dehalococcoidia</taxon>
        <taxon>Dehalococcoidales</taxon>
        <taxon>Dehalococcoidaceae</taxon>
        <taxon>Dehalococcoides</taxon>
    </lineage>
</organism>
<dbReference type="SUPFAM" id="SSF52540">
    <property type="entry name" value="P-loop containing nucleoside triphosphate hydrolases"/>
    <property type="match status" value="1"/>
</dbReference>
<dbReference type="EMBL" id="CP141531">
    <property type="protein sequence ID" value="WRO06711.1"/>
    <property type="molecule type" value="Genomic_DNA"/>
</dbReference>
<dbReference type="Gene3D" id="3.40.50.300">
    <property type="entry name" value="P-loop containing nucleotide triphosphate hydrolases"/>
    <property type="match status" value="1"/>
</dbReference>
<protein>
    <submittedName>
        <fullName evidence="2">DUF3732 domain-containing protein</fullName>
    </submittedName>
</protein>
<feature type="coiled-coil region" evidence="1">
    <location>
        <begin position="453"/>
        <end position="480"/>
    </location>
</feature>
<dbReference type="Pfam" id="PF12532">
    <property type="entry name" value="DUF3732"/>
    <property type="match status" value="1"/>
</dbReference>
<dbReference type="AlphaFoldDB" id="A0AB38Z825"/>
<accession>A0AB38Z825</accession>
<dbReference type="RefSeq" id="WP_324664243.1">
    <property type="nucleotide sequence ID" value="NZ_CP141531.1"/>
</dbReference>
<proteinExistence type="predicted"/>